<evidence type="ECO:0000256" key="10">
    <source>
        <dbReference type="ARBA" id="ARBA00023125"/>
    </source>
</evidence>
<dbReference type="GO" id="GO:0043571">
    <property type="term" value="P:maintenance of CRISPR repeat elements"/>
    <property type="evidence" value="ECO:0007669"/>
    <property type="project" value="UniProtKB-UniRule"/>
</dbReference>
<comment type="subunit">
    <text evidence="13 14">Homodimer, forms a heterotetramer with a Cas2 homodimer.</text>
</comment>
<feature type="domain" description="Reverse transcriptase" evidence="15">
    <location>
        <begin position="375"/>
        <end position="628"/>
    </location>
</feature>
<accession>A0A1V4AX65</accession>
<keyword evidence="2" id="KW-0548">Nucleotidyltransferase</keyword>
<proteinExistence type="inferred from homology"/>
<comment type="cofactor">
    <cofactor evidence="14">
        <name>Mg(2+)</name>
        <dbReference type="ChEBI" id="CHEBI:18420"/>
    </cofactor>
    <cofactor evidence="14">
        <name>Mn(2+)</name>
        <dbReference type="ChEBI" id="CHEBI:29035"/>
    </cofactor>
</comment>
<comment type="function">
    <text evidence="14">CRISPR (clustered regularly interspaced short palindromic repeat), is an adaptive immune system that provides protection against mobile genetic elements (viruses, transposable elements and conjugative plasmids). CRISPR clusters contain spacers, sequences complementary to antecedent mobile elements, and target invading nucleic acids. CRISPR clusters are transcribed and processed into CRISPR RNA (crRNA). Acts as a dsDNA endonuclease. Involved in the integration of spacer DNA into the CRISPR cassette.</text>
</comment>
<evidence type="ECO:0000256" key="12">
    <source>
        <dbReference type="ARBA" id="ARBA00034120"/>
    </source>
</evidence>
<dbReference type="GO" id="GO:0003964">
    <property type="term" value="F:RNA-directed DNA polymerase activity"/>
    <property type="evidence" value="ECO:0007669"/>
    <property type="project" value="UniProtKB-KW"/>
</dbReference>
<feature type="binding site" evidence="14">
    <location>
        <position position="880"/>
    </location>
    <ligand>
        <name>Mn(2+)</name>
        <dbReference type="ChEBI" id="CHEBI:29035"/>
    </ligand>
</feature>
<evidence type="ECO:0000256" key="2">
    <source>
        <dbReference type="ARBA" id="ARBA00022695"/>
    </source>
</evidence>
<dbReference type="GO" id="GO:0051607">
    <property type="term" value="P:defense response to virus"/>
    <property type="evidence" value="ECO:0007669"/>
    <property type="project" value="UniProtKB-UniRule"/>
</dbReference>
<evidence type="ECO:0000256" key="14">
    <source>
        <dbReference type="HAMAP-Rule" id="MF_01470"/>
    </source>
</evidence>
<dbReference type="EMBL" id="AYTS01000017">
    <property type="protein sequence ID" value="OOP57727.1"/>
    <property type="molecule type" value="Genomic_DNA"/>
</dbReference>
<organism evidence="16 17">
    <name type="scientific">Candidatus Brocadia carolinensis</name>
    <dbReference type="NCBI Taxonomy" id="1004156"/>
    <lineage>
        <taxon>Bacteria</taxon>
        <taxon>Pseudomonadati</taxon>
        <taxon>Planctomycetota</taxon>
        <taxon>Candidatus Brocadiia</taxon>
        <taxon>Candidatus Brocadiales</taxon>
        <taxon>Candidatus Brocadiaceae</taxon>
        <taxon>Candidatus Brocadia</taxon>
    </lineage>
</organism>
<keyword evidence="7 14" id="KW-0460">Magnesium</keyword>
<dbReference type="PANTHER" id="PTHR34353:SF2">
    <property type="entry name" value="CRISPR-ASSOCIATED ENDONUCLEASE CAS1 1"/>
    <property type="match status" value="1"/>
</dbReference>
<keyword evidence="5 14" id="KW-0255">Endonuclease</keyword>
<evidence type="ECO:0000256" key="1">
    <source>
        <dbReference type="ARBA" id="ARBA00022679"/>
    </source>
</evidence>
<keyword evidence="6 14" id="KW-0378">Hydrolase</keyword>
<keyword evidence="3 14" id="KW-0540">Nuclease</keyword>
<dbReference type="CDD" id="cd01651">
    <property type="entry name" value="RT_G2_intron"/>
    <property type="match status" value="1"/>
</dbReference>
<dbReference type="Gene3D" id="3.100.10.20">
    <property type="entry name" value="CRISPR-associated endonuclease Cas1, N-terminal domain"/>
    <property type="match status" value="1"/>
</dbReference>
<comment type="caution">
    <text evidence="16">The sequence shown here is derived from an EMBL/GenBank/DDBJ whole genome shotgun (WGS) entry which is preliminary data.</text>
</comment>
<dbReference type="InterPro" id="IPR050646">
    <property type="entry name" value="Cas1"/>
</dbReference>
<evidence type="ECO:0000256" key="4">
    <source>
        <dbReference type="ARBA" id="ARBA00022723"/>
    </source>
</evidence>
<reference evidence="16 17" key="1">
    <citation type="journal article" date="2017" name="Water Res.">
        <title>Discovery and metagenomic analysis of an anammox bacterial enrichment related to Candidatus "Brocadia caroliniensis" in a full-scale glycerol-fed nitritation-denitritation separate centrate treatment process.</title>
        <authorList>
            <person name="Park H."/>
            <person name="Brotto A.C."/>
            <person name="van Loosdrecht M.C."/>
            <person name="Chandran K."/>
        </authorList>
    </citation>
    <scope>NUCLEOTIDE SEQUENCE [LARGE SCALE GENOMIC DNA]</scope>
    <source>
        <strain evidence="16">26THWARD</strain>
    </source>
</reference>
<dbReference type="SUPFAM" id="SSF56672">
    <property type="entry name" value="DNA/RNA polymerases"/>
    <property type="match status" value="1"/>
</dbReference>
<evidence type="ECO:0000256" key="13">
    <source>
        <dbReference type="ARBA" id="ARBA00038592"/>
    </source>
</evidence>
<dbReference type="Pfam" id="PF01867">
    <property type="entry name" value="Cas_Cas1"/>
    <property type="match status" value="1"/>
</dbReference>
<evidence type="ECO:0000256" key="7">
    <source>
        <dbReference type="ARBA" id="ARBA00022842"/>
    </source>
</evidence>
<dbReference type="Pfam" id="PF00078">
    <property type="entry name" value="RVT_1"/>
    <property type="match status" value="1"/>
</dbReference>
<dbReference type="InterPro" id="IPR002729">
    <property type="entry name" value="CRISPR-assoc_Cas1"/>
</dbReference>
<feature type="binding site" evidence="14">
    <location>
        <position position="800"/>
    </location>
    <ligand>
        <name>Mn(2+)</name>
        <dbReference type="ChEBI" id="CHEBI:29035"/>
    </ligand>
</feature>
<dbReference type="AlphaFoldDB" id="A0A1V4AX65"/>
<sequence length="956" mass="109340">MNPAYPHPFSDLRWHRLPATVVNVRSLPAMCAHPFSVFQAIVKGVSLLPSLQSAAASTHNPETPVIPDTPLLMGRESNSLPTDVLHVSDEKAIGGGDTERSEAAGETLQDARLAAGKSYEPLIIFHARGRKHSFKMRAYDRISLEIYFFRKGIEYVRQWRNAFQTYLSDPVTGRNFEIAELGDAEERSIGQVAREKEIQLTEGEICLEFLTPLPFRPEKGKPRTHIPKTAFVGAFERRFSRLFGREIVYRSQDDRFSILPYYWNYSEIRHTSVSQPGRTQYINGCVGKLYIKGNFRDFLPFLLLGSEVHAGTKLSNSQGYYLLHKESPGYFTPFFPNKKVMVSVIRDVINRYDQALPALSETEKYPFEENQYAENLFQFITGDTYIPTPNVAFTVKKKSGVDRLVEQIPFRDLILQQYLLKSISVVFDRFFEAESIGFRKGVSRQRSIEIVQAAIAEGYQYVIESDIEDFFPSVDLNILAHLLDSYIPQNDTCLKKILLKFIKNGYILNGVYHERIKGLAQGSPLSPILANLYLDSFDEQIKQWGVLSPDEHGDAASDSGAAPEHTPRGVKLVRYADDFIILTRTKEDAENVLSETEAYLSRLGLKIKKEKTAIRSMKDGFQFLGIRFERSAVVVEGEEDTKLLKKPLYIVEPYTFLSLNGDAIDICKNRKVVETIPLRRVSEIMVMEKTVFSTALLRKCTEGNVPLTIALGTGYYITTVKPDSKKYYDIAYEHGKKYSSLSETEVLCIAKEFAAGKIQNYLALFQQRFLKEQYLFINELEEVEQQMYQAGDVEQVRGLEGAAAKKIYQKLNNFIDDDAFHIQKRDRRSPDRMNALLNFGYYLLFSRINATVRAIGLNPYLGFLHSPQDNYESLVCDIEELFRSRIDRFIVRLINLKVLGRDDFVEAERGLILKKDAVKRFIEQFETEMEKKKPERHLITQGRHLCPDHNAEKMGA</sequence>
<dbReference type="InterPro" id="IPR000123">
    <property type="entry name" value="Reverse_transcriptase_msDNA"/>
</dbReference>
<dbReference type="GO" id="GO:0046872">
    <property type="term" value="F:metal ion binding"/>
    <property type="evidence" value="ECO:0007669"/>
    <property type="project" value="UniProtKB-UniRule"/>
</dbReference>
<dbReference type="PRINTS" id="PR00866">
    <property type="entry name" value="RNADNAPOLMS"/>
</dbReference>
<gene>
    <name evidence="14" type="primary">cas1</name>
    <name evidence="16" type="ORF">AYP45_01755</name>
</gene>
<keyword evidence="11 14" id="KW-0464">Manganese</keyword>
<dbReference type="Gene3D" id="3.30.70.270">
    <property type="match status" value="1"/>
</dbReference>
<comment type="similarity">
    <text evidence="12">Belongs to the bacterial reverse transcriptase family.</text>
</comment>
<dbReference type="InterPro" id="IPR000477">
    <property type="entry name" value="RT_dom"/>
</dbReference>
<evidence type="ECO:0000256" key="5">
    <source>
        <dbReference type="ARBA" id="ARBA00022759"/>
    </source>
</evidence>
<keyword evidence="4 14" id="KW-0479">Metal-binding</keyword>
<keyword evidence="10 14" id="KW-0238">DNA-binding</keyword>
<dbReference type="GO" id="GO:0003723">
    <property type="term" value="F:RNA binding"/>
    <property type="evidence" value="ECO:0007669"/>
    <property type="project" value="InterPro"/>
</dbReference>
<evidence type="ECO:0000259" key="15">
    <source>
        <dbReference type="PROSITE" id="PS50878"/>
    </source>
</evidence>
<evidence type="ECO:0000313" key="17">
    <source>
        <dbReference type="Proteomes" id="UP000189681"/>
    </source>
</evidence>
<dbReference type="InterPro" id="IPR042206">
    <property type="entry name" value="CRISPR-assoc_Cas1_C"/>
</dbReference>
<evidence type="ECO:0000256" key="9">
    <source>
        <dbReference type="ARBA" id="ARBA00023118"/>
    </source>
</evidence>
<dbReference type="PROSITE" id="PS50878">
    <property type="entry name" value="RT_POL"/>
    <property type="match status" value="1"/>
</dbReference>
<keyword evidence="9 14" id="KW-0051">Antiviral defense</keyword>
<dbReference type="Gene3D" id="1.20.120.920">
    <property type="entry name" value="CRISPR-associated endonuclease Cas1, C-terminal domain"/>
    <property type="match status" value="1"/>
</dbReference>
<evidence type="ECO:0000256" key="6">
    <source>
        <dbReference type="ARBA" id="ARBA00022801"/>
    </source>
</evidence>
<dbReference type="STRING" id="1004156.AYP45_01755"/>
<dbReference type="CDD" id="cd09634">
    <property type="entry name" value="Cas1_I-II-III"/>
    <property type="match status" value="1"/>
</dbReference>
<keyword evidence="8" id="KW-0695">RNA-directed DNA polymerase</keyword>
<name>A0A1V4AX65_9BACT</name>
<evidence type="ECO:0000313" key="16">
    <source>
        <dbReference type="EMBL" id="OOP57727.1"/>
    </source>
</evidence>
<dbReference type="InterPro" id="IPR043502">
    <property type="entry name" value="DNA/RNA_pol_sf"/>
</dbReference>
<keyword evidence="1" id="KW-0808">Transferase</keyword>
<evidence type="ECO:0000256" key="8">
    <source>
        <dbReference type="ARBA" id="ARBA00022918"/>
    </source>
</evidence>
<dbReference type="GO" id="GO:0016787">
    <property type="term" value="F:hydrolase activity"/>
    <property type="evidence" value="ECO:0007669"/>
    <property type="project" value="UniProtKB-KW"/>
</dbReference>
<evidence type="ECO:0000256" key="3">
    <source>
        <dbReference type="ARBA" id="ARBA00022722"/>
    </source>
</evidence>
<comment type="similarity">
    <text evidence="14">Belongs to the CRISPR-associated endonuclease Cas1 family.</text>
</comment>
<dbReference type="InterPro" id="IPR042211">
    <property type="entry name" value="CRISPR-assoc_Cas1_N"/>
</dbReference>
<dbReference type="EC" id="3.1.-.-" evidence="14"/>
<dbReference type="PANTHER" id="PTHR34353">
    <property type="entry name" value="CRISPR-ASSOCIATED ENDONUCLEASE CAS1 1"/>
    <property type="match status" value="1"/>
</dbReference>
<feature type="binding site" evidence="14">
    <location>
        <position position="865"/>
    </location>
    <ligand>
        <name>Mn(2+)</name>
        <dbReference type="ChEBI" id="CHEBI:29035"/>
    </ligand>
</feature>
<dbReference type="GO" id="GO:0003677">
    <property type="term" value="F:DNA binding"/>
    <property type="evidence" value="ECO:0007669"/>
    <property type="project" value="UniProtKB-KW"/>
</dbReference>
<dbReference type="HAMAP" id="MF_01470">
    <property type="entry name" value="Cas1"/>
    <property type="match status" value="1"/>
</dbReference>
<dbReference type="GO" id="GO:0004519">
    <property type="term" value="F:endonuclease activity"/>
    <property type="evidence" value="ECO:0007669"/>
    <property type="project" value="UniProtKB-UniRule"/>
</dbReference>
<dbReference type="Proteomes" id="UP000189681">
    <property type="component" value="Unassembled WGS sequence"/>
</dbReference>
<dbReference type="NCBIfam" id="TIGR00287">
    <property type="entry name" value="cas1"/>
    <property type="match status" value="1"/>
</dbReference>
<evidence type="ECO:0000256" key="11">
    <source>
        <dbReference type="ARBA" id="ARBA00023211"/>
    </source>
</evidence>
<dbReference type="InterPro" id="IPR043128">
    <property type="entry name" value="Rev_trsase/Diguanyl_cyclase"/>
</dbReference>
<protein>
    <recommendedName>
        <fullName evidence="14">CRISPR-associated endonuclease Cas1</fullName>
        <ecNumber evidence="14">3.1.-.-</ecNumber>
    </recommendedName>
</protein>